<evidence type="ECO:0000313" key="2">
    <source>
        <dbReference type="Proteomes" id="UP001396334"/>
    </source>
</evidence>
<accession>A0ABR2TN02</accession>
<gene>
    <name evidence="1" type="ORF">V6N11_023390</name>
</gene>
<comment type="caution">
    <text evidence="1">The sequence shown here is derived from an EMBL/GenBank/DDBJ whole genome shotgun (WGS) entry which is preliminary data.</text>
</comment>
<name>A0ABR2TN02_9ROSI</name>
<proteinExistence type="predicted"/>
<keyword evidence="2" id="KW-1185">Reference proteome</keyword>
<dbReference type="EMBL" id="JBBPBN010000005">
    <property type="protein sequence ID" value="KAK9038528.1"/>
    <property type="molecule type" value="Genomic_DNA"/>
</dbReference>
<evidence type="ECO:0000313" key="1">
    <source>
        <dbReference type="EMBL" id="KAK9038528.1"/>
    </source>
</evidence>
<reference evidence="1 2" key="1">
    <citation type="journal article" date="2024" name="G3 (Bethesda)">
        <title>Genome assembly of Hibiscus sabdariffa L. provides insights into metabolisms of medicinal natural products.</title>
        <authorList>
            <person name="Kim T."/>
        </authorList>
    </citation>
    <scope>NUCLEOTIDE SEQUENCE [LARGE SCALE GENOMIC DNA]</scope>
    <source>
        <strain evidence="1">TK-2024</strain>
        <tissue evidence="1">Old leaves</tissue>
    </source>
</reference>
<protein>
    <submittedName>
        <fullName evidence="1">Uncharacterized protein</fullName>
    </submittedName>
</protein>
<organism evidence="1 2">
    <name type="scientific">Hibiscus sabdariffa</name>
    <name type="common">roselle</name>
    <dbReference type="NCBI Taxonomy" id="183260"/>
    <lineage>
        <taxon>Eukaryota</taxon>
        <taxon>Viridiplantae</taxon>
        <taxon>Streptophyta</taxon>
        <taxon>Embryophyta</taxon>
        <taxon>Tracheophyta</taxon>
        <taxon>Spermatophyta</taxon>
        <taxon>Magnoliopsida</taxon>
        <taxon>eudicotyledons</taxon>
        <taxon>Gunneridae</taxon>
        <taxon>Pentapetalae</taxon>
        <taxon>rosids</taxon>
        <taxon>malvids</taxon>
        <taxon>Malvales</taxon>
        <taxon>Malvaceae</taxon>
        <taxon>Malvoideae</taxon>
        <taxon>Hibiscus</taxon>
    </lineage>
</organism>
<sequence length="162" mass="18650">MVEDDQPPIASTQMLYNRLGTSSEPIWLGSNESKLSMVSELIHLKAQYRIPNTCYDDLFQIMQRLMSEDNVMSKNIYETKNLVHDMGFSGMQPPMHPTTAMPLRPQVTYPPRDSIPSAPFVQSPINEEEAYYSNPPPPQQAKMNFYLIFFSLNLWILSLDMK</sequence>
<dbReference type="Proteomes" id="UP001396334">
    <property type="component" value="Unassembled WGS sequence"/>
</dbReference>